<feature type="non-terminal residue" evidence="3">
    <location>
        <position position="1"/>
    </location>
</feature>
<dbReference type="PANTHER" id="PTHR12854:SF7">
    <property type="entry name" value="ATAXIN-2 HOMOLOG"/>
    <property type="match status" value="1"/>
</dbReference>
<dbReference type="SMART" id="SM01272">
    <property type="entry name" value="LsmAD"/>
    <property type="match status" value="1"/>
</dbReference>
<accession>A0A9P5CNR7</accession>
<name>A0A9P5CNR7_CRYP1</name>
<dbReference type="Pfam" id="PF06741">
    <property type="entry name" value="LsmAD"/>
    <property type="match status" value="1"/>
</dbReference>
<feature type="compositionally biased region" description="Polar residues" evidence="1">
    <location>
        <begin position="378"/>
        <end position="407"/>
    </location>
</feature>
<dbReference type="AlphaFoldDB" id="A0A9P5CNR7"/>
<dbReference type="RefSeq" id="XP_040776384.1">
    <property type="nucleotide sequence ID" value="XM_040915481.1"/>
</dbReference>
<dbReference type="Proteomes" id="UP000803844">
    <property type="component" value="Unassembled WGS sequence"/>
</dbReference>
<feature type="region of interest" description="Disordered" evidence="1">
    <location>
        <begin position="1"/>
        <end position="52"/>
    </location>
</feature>
<feature type="region of interest" description="Disordered" evidence="1">
    <location>
        <begin position="325"/>
        <end position="537"/>
    </location>
</feature>
<proteinExistence type="predicted"/>
<organism evidence="3 4">
    <name type="scientific">Cryphonectria parasitica (strain ATCC 38755 / EP155)</name>
    <dbReference type="NCBI Taxonomy" id="660469"/>
    <lineage>
        <taxon>Eukaryota</taxon>
        <taxon>Fungi</taxon>
        <taxon>Dikarya</taxon>
        <taxon>Ascomycota</taxon>
        <taxon>Pezizomycotina</taxon>
        <taxon>Sordariomycetes</taxon>
        <taxon>Sordariomycetidae</taxon>
        <taxon>Diaporthales</taxon>
        <taxon>Cryphonectriaceae</taxon>
        <taxon>Cryphonectria-Endothia species complex</taxon>
        <taxon>Cryphonectria</taxon>
    </lineage>
</organism>
<evidence type="ECO:0000313" key="4">
    <source>
        <dbReference type="Proteomes" id="UP000803844"/>
    </source>
</evidence>
<feature type="region of interest" description="Disordered" evidence="1">
    <location>
        <begin position="98"/>
        <end position="250"/>
    </location>
</feature>
<feature type="non-terminal residue" evidence="3">
    <location>
        <position position="902"/>
    </location>
</feature>
<feature type="compositionally biased region" description="Polar residues" evidence="1">
    <location>
        <begin position="442"/>
        <end position="452"/>
    </location>
</feature>
<dbReference type="InterPro" id="IPR009604">
    <property type="entry name" value="LsmAD_domain"/>
</dbReference>
<dbReference type="EMBL" id="MU032347">
    <property type="protein sequence ID" value="KAF3765423.1"/>
    <property type="molecule type" value="Genomic_DNA"/>
</dbReference>
<feature type="region of interest" description="Disordered" evidence="1">
    <location>
        <begin position="870"/>
        <end position="902"/>
    </location>
</feature>
<dbReference type="InterPro" id="IPR045117">
    <property type="entry name" value="ATXN2-like"/>
</dbReference>
<feature type="region of interest" description="Disordered" evidence="1">
    <location>
        <begin position="660"/>
        <end position="680"/>
    </location>
</feature>
<feature type="compositionally biased region" description="Basic and acidic residues" evidence="1">
    <location>
        <begin position="107"/>
        <end position="118"/>
    </location>
</feature>
<sequence length="902" mass="97541">GSRSGFQTDSSISSGRLGDRRELQRWDAGDATGNGLVDGGLEDSTDSHKPWDQFAVNEKKFGVQSDYDENLYTTPLDRSRPDYKDAVARADRLARKIEGSNATSAHAAEERMMDHVAQGDDGADEEDKYSGVKRADFPPLGSQATNKYTPPARRAPTGSATVKGAPVDPAIISSQLRAAPNNTSSRQTTSRQDDTKSPVNSNKAPQPQKSSETTKPAEPTSKEEAKPVEGAIKAQSDVKPAEKPTAALRSSLTVTRNGAVAAKENQPIEKEVLAAFKSFGDTQRQIQKGKEKAAKSKKLDELKAFAAKFKLGTPVPNDLIGIIAKDPKKQQEIQDKARKNAEEVQRAKDEAKKVDTKTQQGVAAPKPAQSKSSEHVPASSSGTETPASATESRTTSRQGPAQPQHASAGSAAGANRHPGNRQSYTPGSYQQQYRGDRGQGQNLPRHNQQGSHLAQHLRNGEQQRMMQQPHRMAPDARMPPTGPAANNMGPAFPPRHAGVPPGHMVPGPRLNPNTQEFRPNAQPFIPAGPSAASSPRSAMNNVAVDHHQQTATPPVLTVVIRRKIKPIDIKKCFILSHVQSFKAPQTNKPAWEENGGLRPAFDTLPTWKSIREEDSKDKISYKQLFDRPPYTTTMATPNPAPVVPQIPHQHQLPFHLQQGAQNAGPRQSPHMPPMQMHGGGHPAHGPHMPFNNGEDGTRMMHSNSAQSYASPRPGQVPMAYPNMMNSPSHMPYSQPVMPGFMGPGAPPMGGPQMRNFTQNPQYMPQQHGQMGPPMMMGPGYMAAPSPMMQGTPQMPMAYPGAHPNFVPPGPVPPQAMQGANGYPSPGRPAAPMMAHQGSQQGQHMYGMSPGAMPQYQQPVFTPQQPGQMGNMRVHNNPGPQQLVGTSPQQVHQHGPQHRGNNF</sequence>
<gene>
    <name evidence="3" type="ORF">M406DRAFT_216237</name>
</gene>
<feature type="compositionally biased region" description="Basic and acidic residues" evidence="1">
    <location>
        <begin position="325"/>
        <end position="356"/>
    </location>
</feature>
<feature type="compositionally biased region" description="Polar residues" evidence="1">
    <location>
        <begin position="877"/>
        <end position="891"/>
    </location>
</feature>
<dbReference type="GO" id="GO:0003729">
    <property type="term" value="F:mRNA binding"/>
    <property type="evidence" value="ECO:0007669"/>
    <property type="project" value="TreeGrafter"/>
</dbReference>
<feature type="compositionally biased region" description="Basic and acidic residues" evidence="1">
    <location>
        <begin position="17"/>
        <end position="28"/>
    </location>
</feature>
<evidence type="ECO:0000256" key="1">
    <source>
        <dbReference type="SAM" id="MobiDB-lite"/>
    </source>
</evidence>
<feature type="compositionally biased region" description="Polar residues" evidence="1">
    <location>
        <begin position="1"/>
        <end position="14"/>
    </location>
</feature>
<dbReference type="PANTHER" id="PTHR12854">
    <property type="entry name" value="ATAXIN 2-RELATED"/>
    <property type="match status" value="1"/>
</dbReference>
<evidence type="ECO:0000313" key="3">
    <source>
        <dbReference type="EMBL" id="KAF3765423.1"/>
    </source>
</evidence>
<dbReference type="GeneID" id="63832610"/>
<feature type="compositionally biased region" description="Polar residues" evidence="1">
    <location>
        <begin position="172"/>
        <end position="190"/>
    </location>
</feature>
<feature type="domain" description="LsmAD" evidence="2">
    <location>
        <begin position="61"/>
        <end position="135"/>
    </location>
</feature>
<dbReference type="GO" id="GO:0034063">
    <property type="term" value="P:stress granule assembly"/>
    <property type="evidence" value="ECO:0007669"/>
    <property type="project" value="TreeGrafter"/>
</dbReference>
<feature type="compositionally biased region" description="Low complexity" evidence="1">
    <location>
        <begin position="523"/>
        <end position="537"/>
    </location>
</feature>
<reference evidence="3" key="1">
    <citation type="journal article" date="2020" name="Phytopathology">
        <title>Genome sequence of the chestnut blight fungus Cryphonectria parasitica EP155: A fundamental resource for an archetypical invasive plant pathogen.</title>
        <authorList>
            <person name="Crouch J.A."/>
            <person name="Dawe A."/>
            <person name="Aerts A."/>
            <person name="Barry K."/>
            <person name="Churchill A.C.L."/>
            <person name="Grimwood J."/>
            <person name="Hillman B."/>
            <person name="Milgroom M.G."/>
            <person name="Pangilinan J."/>
            <person name="Smith M."/>
            <person name="Salamov A."/>
            <person name="Schmutz J."/>
            <person name="Yadav J."/>
            <person name="Grigoriev I.V."/>
            <person name="Nuss D."/>
        </authorList>
    </citation>
    <scope>NUCLEOTIDE SEQUENCE</scope>
    <source>
        <strain evidence="3">EP155</strain>
    </source>
</reference>
<dbReference type="GO" id="GO:0010494">
    <property type="term" value="C:cytoplasmic stress granule"/>
    <property type="evidence" value="ECO:0007669"/>
    <property type="project" value="TreeGrafter"/>
</dbReference>
<comment type="caution">
    <text evidence="3">The sequence shown here is derived from an EMBL/GenBank/DDBJ whole genome shotgun (WGS) entry which is preliminary data.</text>
</comment>
<dbReference type="OrthoDB" id="2275718at2759"/>
<keyword evidence="4" id="KW-1185">Reference proteome</keyword>
<evidence type="ECO:0000259" key="2">
    <source>
        <dbReference type="SMART" id="SM01272"/>
    </source>
</evidence>
<feature type="compositionally biased region" description="Polar residues" evidence="1">
    <location>
        <begin position="197"/>
        <end position="214"/>
    </location>
</feature>
<protein>
    <recommendedName>
        <fullName evidence="2">LsmAD domain-containing protein</fullName>
    </recommendedName>
</protein>